<dbReference type="Proteomes" id="UP001597237">
    <property type="component" value="Unassembled WGS sequence"/>
</dbReference>
<name>A0ABW4N041_9CAUL</name>
<evidence type="ECO:0000256" key="1">
    <source>
        <dbReference type="SAM" id="MobiDB-lite"/>
    </source>
</evidence>
<sequence>MKMREDELGRAALGWARQHPEDGRELAGPEAPPPKRKGAPLSGYGSADELYAAMGAARRANLARLAEDEPLAANTEADPRPASKAARIFGWSFLVGLAAVAAGSATRRVRRRSR</sequence>
<keyword evidence="2" id="KW-0472">Membrane</keyword>
<reference evidence="4" key="1">
    <citation type="journal article" date="2019" name="Int. J. Syst. Evol. Microbiol.">
        <title>The Global Catalogue of Microorganisms (GCM) 10K type strain sequencing project: providing services to taxonomists for standard genome sequencing and annotation.</title>
        <authorList>
            <consortium name="The Broad Institute Genomics Platform"/>
            <consortium name="The Broad Institute Genome Sequencing Center for Infectious Disease"/>
            <person name="Wu L."/>
            <person name="Ma J."/>
        </authorList>
    </citation>
    <scope>NUCLEOTIDE SEQUENCE [LARGE SCALE GENOMIC DNA]</scope>
    <source>
        <strain evidence="4">DFY28</strain>
    </source>
</reference>
<dbReference type="RefSeq" id="WP_377284490.1">
    <property type="nucleotide sequence ID" value="NZ_JBHRSI010000015.1"/>
</dbReference>
<feature type="compositionally biased region" description="Basic and acidic residues" evidence="1">
    <location>
        <begin position="18"/>
        <end position="27"/>
    </location>
</feature>
<keyword evidence="2" id="KW-1133">Transmembrane helix</keyword>
<organism evidence="3 4">
    <name type="scientific">Phenylobacterium terrae</name>
    <dbReference type="NCBI Taxonomy" id="2665495"/>
    <lineage>
        <taxon>Bacteria</taxon>
        <taxon>Pseudomonadati</taxon>
        <taxon>Pseudomonadota</taxon>
        <taxon>Alphaproteobacteria</taxon>
        <taxon>Caulobacterales</taxon>
        <taxon>Caulobacteraceae</taxon>
        <taxon>Phenylobacterium</taxon>
    </lineage>
</organism>
<comment type="caution">
    <text evidence="3">The sequence shown here is derived from an EMBL/GenBank/DDBJ whole genome shotgun (WGS) entry which is preliminary data.</text>
</comment>
<proteinExistence type="predicted"/>
<evidence type="ECO:0008006" key="5">
    <source>
        <dbReference type="Google" id="ProtNLM"/>
    </source>
</evidence>
<evidence type="ECO:0000313" key="4">
    <source>
        <dbReference type="Proteomes" id="UP001597237"/>
    </source>
</evidence>
<evidence type="ECO:0000256" key="2">
    <source>
        <dbReference type="SAM" id="Phobius"/>
    </source>
</evidence>
<feature type="region of interest" description="Disordered" evidence="1">
    <location>
        <begin position="1"/>
        <end position="43"/>
    </location>
</feature>
<protein>
    <recommendedName>
        <fullName evidence="5">DUF3618 domain-containing protein</fullName>
    </recommendedName>
</protein>
<evidence type="ECO:0000313" key="3">
    <source>
        <dbReference type="EMBL" id="MFD1783349.1"/>
    </source>
</evidence>
<feature type="transmembrane region" description="Helical" evidence="2">
    <location>
        <begin position="88"/>
        <end position="106"/>
    </location>
</feature>
<keyword evidence="2" id="KW-0812">Transmembrane</keyword>
<keyword evidence="4" id="KW-1185">Reference proteome</keyword>
<accession>A0ABW4N041</accession>
<gene>
    <name evidence="3" type="ORF">ACFSC0_08090</name>
</gene>
<dbReference type="EMBL" id="JBHUEY010000001">
    <property type="protein sequence ID" value="MFD1783349.1"/>
    <property type="molecule type" value="Genomic_DNA"/>
</dbReference>